<geneLocation type="mitochondrion" evidence="4"/>
<gene>
    <name evidence="4" type="primary">rps14</name>
    <name evidence="5" type="ORF">QTG54_017095</name>
    <name evidence="4" type="ORF">Smar.m53</name>
</gene>
<evidence type="ECO:0000313" key="6">
    <source>
        <dbReference type="Proteomes" id="UP001224775"/>
    </source>
</evidence>
<dbReference type="Gene3D" id="1.10.287.1480">
    <property type="match status" value="1"/>
</dbReference>
<dbReference type="PANTHER" id="PTHR19836">
    <property type="entry name" value="30S RIBOSOMAL PROTEIN S14"/>
    <property type="match status" value="1"/>
</dbReference>
<evidence type="ECO:0000313" key="4">
    <source>
        <dbReference type="EMBL" id="ALO71451.1"/>
    </source>
</evidence>
<dbReference type="Proteomes" id="UP001224775">
    <property type="component" value="Unassembled WGS sequence"/>
</dbReference>
<dbReference type="GO" id="GO:0006412">
    <property type="term" value="P:translation"/>
    <property type="evidence" value="ECO:0007669"/>
    <property type="project" value="InterPro"/>
</dbReference>
<evidence type="ECO:0000256" key="3">
    <source>
        <dbReference type="ARBA" id="ARBA00023274"/>
    </source>
</evidence>
<keyword evidence="4" id="KW-0496">Mitochondrion</keyword>
<proteinExistence type="inferred from homology"/>
<dbReference type="RefSeq" id="YP_009186126.1">
    <property type="nucleotide sequence ID" value="NC_028615.1"/>
</dbReference>
<dbReference type="PANTHER" id="PTHR19836:SF19">
    <property type="entry name" value="SMALL RIBOSOMAL SUBUNIT PROTEIN US14M"/>
    <property type="match status" value="1"/>
</dbReference>
<evidence type="ECO:0000313" key="5">
    <source>
        <dbReference type="EMBL" id="KAK1732054.1"/>
    </source>
</evidence>
<keyword evidence="2 4" id="KW-0689">Ribosomal protein</keyword>
<dbReference type="SUPFAM" id="SSF57716">
    <property type="entry name" value="Glucocorticoid receptor-like (DNA-binding domain)"/>
    <property type="match status" value="1"/>
</dbReference>
<dbReference type="AlphaFoldDB" id="A0A0S2M9W4"/>
<dbReference type="GO" id="GO:0003735">
    <property type="term" value="F:structural constituent of ribosome"/>
    <property type="evidence" value="ECO:0007669"/>
    <property type="project" value="InterPro"/>
</dbReference>
<sequence>MKKQTQKDKRIRKLFNKRELNYVILKSIVKNENLSLITKWNAILKLSNLSGRHNKTKFVSRCVLTDSKAKLSRTFKKFSRLSLLRLARSGTISGLKKASW</sequence>
<reference evidence="4" key="1">
    <citation type="submission" date="2015-10" db="EMBL/GenBank/DDBJ databases">
        <title>Complete mitochondrial genome of Skeletonema marinoi (Mediophyceae, Bacillariophyta).</title>
        <authorList>
            <person name="An S.M."/>
            <person name="Yang E.C."/>
        </authorList>
    </citation>
    <scope>NUCLEOTIDE SEQUENCE</scope>
</reference>
<name>A0A0S2M9W4_9STRA</name>
<protein>
    <submittedName>
        <fullName evidence="4">Ribosomal protein S14</fullName>
    </submittedName>
</protein>
<keyword evidence="6" id="KW-1185">Reference proteome</keyword>
<dbReference type="EMBL" id="KT874463">
    <property type="protein sequence ID" value="ALO71451.1"/>
    <property type="molecule type" value="Genomic_DNA"/>
</dbReference>
<dbReference type="InterPro" id="IPR001209">
    <property type="entry name" value="Ribosomal_uS14"/>
</dbReference>
<evidence type="ECO:0000256" key="2">
    <source>
        <dbReference type="ARBA" id="ARBA00022980"/>
    </source>
</evidence>
<reference evidence="5" key="2">
    <citation type="submission" date="2023-06" db="EMBL/GenBank/DDBJ databases">
        <title>Survivors Of The Sea: Transcriptome response of Skeletonema marinoi to long-term dormancy.</title>
        <authorList>
            <person name="Pinder M.I.M."/>
            <person name="Kourtchenko O."/>
            <person name="Robertson E.K."/>
            <person name="Larsson T."/>
            <person name="Maumus F."/>
            <person name="Osuna-Cruz C.M."/>
            <person name="Vancaester E."/>
            <person name="Stenow R."/>
            <person name="Vandepoele K."/>
            <person name="Ploug H."/>
            <person name="Bruchert V."/>
            <person name="Godhe A."/>
            <person name="Topel M."/>
        </authorList>
    </citation>
    <scope>NUCLEOTIDE SEQUENCE</scope>
    <source>
        <strain evidence="5">R05AC</strain>
    </source>
</reference>
<dbReference type="EMBL" id="JATAAI010000083">
    <property type="protein sequence ID" value="KAK1732054.1"/>
    <property type="molecule type" value="Genomic_DNA"/>
</dbReference>
<organism evidence="4">
    <name type="scientific">Skeletonema marinoi</name>
    <dbReference type="NCBI Taxonomy" id="267567"/>
    <lineage>
        <taxon>Eukaryota</taxon>
        <taxon>Sar</taxon>
        <taxon>Stramenopiles</taxon>
        <taxon>Ochrophyta</taxon>
        <taxon>Bacillariophyta</taxon>
        <taxon>Coscinodiscophyceae</taxon>
        <taxon>Thalassiosirophycidae</taxon>
        <taxon>Thalassiosirales</taxon>
        <taxon>Skeletonemataceae</taxon>
        <taxon>Skeletonema</taxon>
        <taxon>Skeletonema marinoi-dohrnii complex</taxon>
    </lineage>
</organism>
<evidence type="ECO:0000256" key="1">
    <source>
        <dbReference type="ARBA" id="ARBA00009083"/>
    </source>
</evidence>
<dbReference type="GeneID" id="26379840"/>
<comment type="similarity">
    <text evidence="1">Belongs to the universal ribosomal protein uS14 family.</text>
</comment>
<accession>A0A0S2M9W4</accession>
<keyword evidence="3" id="KW-0687">Ribonucleoprotein</keyword>
<dbReference type="GO" id="GO:0005763">
    <property type="term" value="C:mitochondrial small ribosomal subunit"/>
    <property type="evidence" value="ECO:0007669"/>
    <property type="project" value="TreeGrafter"/>
</dbReference>